<evidence type="ECO:0000313" key="2">
    <source>
        <dbReference type="EMBL" id="GBP62506.1"/>
    </source>
</evidence>
<feature type="region of interest" description="Disordered" evidence="1">
    <location>
        <begin position="1"/>
        <end position="38"/>
    </location>
</feature>
<comment type="caution">
    <text evidence="2">The sequence shown here is derived from an EMBL/GenBank/DDBJ whole genome shotgun (WGS) entry which is preliminary data.</text>
</comment>
<feature type="compositionally biased region" description="Basic and acidic residues" evidence="1">
    <location>
        <begin position="11"/>
        <end position="31"/>
    </location>
</feature>
<evidence type="ECO:0000256" key="1">
    <source>
        <dbReference type="SAM" id="MobiDB-lite"/>
    </source>
</evidence>
<name>A0A4C1XF60_EUMVA</name>
<dbReference type="Proteomes" id="UP000299102">
    <property type="component" value="Unassembled WGS sequence"/>
</dbReference>
<proteinExistence type="predicted"/>
<accession>A0A4C1XF60</accession>
<dbReference type="AlphaFoldDB" id="A0A4C1XF60"/>
<sequence>MTRSGRCLAKRGGDGEARGEGQRMKCRREGGEGAEGGGYGRRRRACVALPRRRHVGVPLCEWAQRVPATMVESKPQSEQVTTVNVAGIKSPSMMYVTVRPQLCFSLCAVLCTTRKSKRTHARARVAREYVTSHAHARGVPASDAPPWSVYTFLVKFSVHPLKLIESLLLVALVPIFEGRPLVYFHGGRRPGYR</sequence>
<evidence type="ECO:0000313" key="3">
    <source>
        <dbReference type="Proteomes" id="UP000299102"/>
    </source>
</evidence>
<keyword evidence="3" id="KW-1185">Reference proteome</keyword>
<dbReference type="EMBL" id="BGZK01000842">
    <property type="protein sequence ID" value="GBP62506.1"/>
    <property type="molecule type" value="Genomic_DNA"/>
</dbReference>
<organism evidence="2 3">
    <name type="scientific">Eumeta variegata</name>
    <name type="common">Bagworm moth</name>
    <name type="synonym">Eumeta japonica</name>
    <dbReference type="NCBI Taxonomy" id="151549"/>
    <lineage>
        <taxon>Eukaryota</taxon>
        <taxon>Metazoa</taxon>
        <taxon>Ecdysozoa</taxon>
        <taxon>Arthropoda</taxon>
        <taxon>Hexapoda</taxon>
        <taxon>Insecta</taxon>
        <taxon>Pterygota</taxon>
        <taxon>Neoptera</taxon>
        <taxon>Endopterygota</taxon>
        <taxon>Lepidoptera</taxon>
        <taxon>Glossata</taxon>
        <taxon>Ditrysia</taxon>
        <taxon>Tineoidea</taxon>
        <taxon>Psychidae</taxon>
        <taxon>Oiketicinae</taxon>
        <taxon>Eumeta</taxon>
    </lineage>
</organism>
<protein>
    <submittedName>
        <fullName evidence="2">Uncharacterized protein</fullName>
    </submittedName>
</protein>
<reference evidence="2 3" key="1">
    <citation type="journal article" date="2019" name="Commun. Biol.">
        <title>The bagworm genome reveals a unique fibroin gene that provides high tensile strength.</title>
        <authorList>
            <person name="Kono N."/>
            <person name="Nakamura H."/>
            <person name="Ohtoshi R."/>
            <person name="Tomita M."/>
            <person name="Numata K."/>
            <person name="Arakawa K."/>
        </authorList>
    </citation>
    <scope>NUCLEOTIDE SEQUENCE [LARGE SCALE GENOMIC DNA]</scope>
</reference>
<gene>
    <name evidence="2" type="ORF">EVAR_44746_1</name>
</gene>